<dbReference type="InterPro" id="IPR014016">
    <property type="entry name" value="UvrD-like_ATP-bd"/>
</dbReference>
<dbReference type="KEGG" id="ter:Tery_4233"/>
<dbReference type="InterPro" id="IPR013986">
    <property type="entry name" value="DExx_box_DNA_helicase_dom_sf"/>
</dbReference>
<protein>
    <submittedName>
        <fullName evidence="9">UvrD/REP helicase</fullName>
    </submittedName>
</protein>
<dbReference type="InterPro" id="IPR027417">
    <property type="entry name" value="P-loop_NTPase"/>
</dbReference>
<dbReference type="OrthoDB" id="9810135at2"/>
<keyword evidence="2 6" id="KW-0378">Hydrolase</keyword>
<dbReference type="PROSITE" id="PS51198">
    <property type="entry name" value="UVRD_HELICASE_ATP_BIND"/>
    <property type="match status" value="1"/>
</dbReference>
<keyword evidence="1 6" id="KW-0547">Nucleotide-binding</keyword>
<organism evidence="9">
    <name type="scientific">Trichodesmium erythraeum (strain IMS101)</name>
    <dbReference type="NCBI Taxonomy" id="203124"/>
    <lineage>
        <taxon>Bacteria</taxon>
        <taxon>Bacillati</taxon>
        <taxon>Cyanobacteriota</taxon>
        <taxon>Cyanophyceae</taxon>
        <taxon>Oscillatoriophycideae</taxon>
        <taxon>Oscillatoriales</taxon>
        <taxon>Microcoleaceae</taxon>
        <taxon>Trichodesmium</taxon>
    </lineage>
</organism>
<accession>Q10WZ0</accession>
<dbReference type="Gene3D" id="1.10.10.160">
    <property type="match status" value="1"/>
</dbReference>
<evidence type="ECO:0000256" key="4">
    <source>
        <dbReference type="ARBA" id="ARBA00022840"/>
    </source>
</evidence>
<sequence>MAYHSRGGVRDGAGRPSKAPTKTIRIEENLADKIKKLTTKLESNYILSKWESLENFLLHNQTFPQQDTNNKLPPKLSKALEDKALVEMLELIFSKFSPGDFIDYWSDIDLTEIEPISETQLAVSNVLHEATTEKGYTVTTPEVNKVLDVTLEKSEVLSVVEFSDYKNSNGNFLTQEQFNILEAVRDRISVPLRDRIPQAEKKGLLIEALAGTGKSTMLAEIAKVLKSENLSPLECRFVVFGRKNKQDLTDKLSEIKWDKSVQTLNSLGYEILRDALGKGHKQFRLNNGKYEKIAQDKGYLDSYNKWGEKIPGKLPVENRKGDLAIISKAGFVDLLDKMRLHCYFLDEISSDDVWEIANKYGIEIYKNSLGEITEAVCDILEAGLNDGINKLNIDFLDQIWLLWHDQNVYKNVFNKWSNKLKVISIDECQDTDLLQIEFIKLLHKSSNDFIIAVGDRFQAIYSFRGCLTDGIDVIAKKFNCDKMPLTTNWRCGKKHLKLVRDIYPHIDIKPAPTAPDGEIRIIKENHFLDIFDSADRSLSFFGVCRKNAPLLIFAIRLLTAGYPARIKDRNLGAKLLNKVKEVVRGNYDVNTFLSQVDNWFNFQANSINRLPEKVQNQRLTELRDYRDCLVAFFAKFQPKSLNDWKTEIDKIFDESTTTKKIIDLYTIHSGKGGEGHYTFIIYPENMPIEFEKQSTEERQQEQHNIYVALTRCLTRAKGGILWLVLEGKKDPITYPKWLPDEYRQLWKDDKDEAFETDLENLGDEYDIEF</sequence>
<dbReference type="eggNOG" id="COG0210">
    <property type="taxonomic scope" value="Bacteria"/>
</dbReference>
<feature type="domain" description="UvrD-like helicase ATP-binding" evidence="8">
    <location>
        <begin position="187"/>
        <end position="492"/>
    </location>
</feature>
<dbReference type="GO" id="GO:0003677">
    <property type="term" value="F:DNA binding"/>
    <property type="evidence" value="ECO:0007669"/>
    <property type="project" value="UniProtKB-KW"/>
</dbReference>
<evidence type="ECO:0000259" key="8">
    <source>
        <dbReference type="PROSITE" id="PS51198"/>
    </source>
</evidence>
<dbReference type="PANTHER" id="PTHR11070">
    <property type="entry name" value="UVRD / RECB / PCRA DNA HELICASE FAMILY MEMBER"/>
    <property type="match status" value="1"/>
</dbReference>
<evidence type="ECO:0000256" key="3">
    <source>
        <dbReference type="ARBA" id="ARBA00022806"/>
    </source>
</evidence>
<evidence type="ECO:0000313" key="9">
    <source>
        <dbReference type="EMBL" id="ABG53234.1"/>
    </source>
</evidence>
<name>Q10WZ0_TRIEI</name>
<keyword evidence="4 6" id="KW-0067">ATP-binding</keyword>
<dbReference type="GO" id="GO:0043138">
    <property type="term" value="F:3'-5' DNA helicase activity"/>
    <property type="evidence" value="ECO:0007669"/>
    <property type="project" value="TreeGrafter"/>
</dbReference>
<dbReference type="EMBL" id="CP000393">
    <property type="protein sequence ID" value="ABG53234.1"/>
    <property type="molecule type" value="Genomic_DNA"/>
</dbReference>
<dbReference type="RefSeq" id="WP_011613564.1">
    <property type="nucleotide sequence ID" value="NC_008312.1"/>
</dbReference>
<evidence type="ECO:0000256" key="1">
    <source>
        <dbReference type="ARBA" id="ARBA00022741"/>
    </source>
</evidence>
<dbReference type="STRING" id="203124.Tery_4233"/>
<dbReference type="GO" id="GO:0005524">
    <property type="term" value="F:ATP binding"/>
    <property type="evidence" value="ECO:0007669"/>
    <property type="project" value="UniProtKB-UniRule"/>
</dbReference>
<feature type="region of interest" description="Disordered" evidence="7">
    <location>
        <begin position="1"/>
        <end position="21"/>
    </location>
</feature>
<dbReference type="InterPro" id="IPR000212">
    <property type="entry name" value="DNA_helicase_UvrD/REP"/>
</dbReference>
<dbReference type="GO" id="GO:0000725">
    <property type="term" value="P:recombinational repair"/>
    <property type="evidence" value="ECO:0007669"/>
    <property type="project" value="TreeGrafter"/>
</dbReference>
<feature type="binding site" evidence="6">
    <location>
        <begin position="208"/>
        <end position="215"/>
    </location>
    <ligand>
        <name>ATP</name>
        <dbReference type="ChEBI" id="CHEBI:30616"/>
    </ligand>
</feature>
<reference evidence="9" key="1">
    <citation type="submission" date="2006-06" db="EMBL/GenBank/DDBJ databases">
        <title>Complete sequence of Trichodesmium erythraeum IMS101.</title>
        <authorList>
            <consortium name="US DOE Joint Genome Institute"/>
            <person name="Copeland A."/>
            <person name="Lucas S."/>
            <person name="Lapidus A."/>
            <person name="Barry K."/>
            <person name="Detter J.C."/>
            <person name="Glavina del Rio T."/>
            <person name="Hammon N."/>
            <person name="Israni S."/>
            <person name="Dalin E."/>
            <person name="Tice H."/>
            <person name="Pitluck S."/>
            <person name="Kiss H."/>
            <person name="Munk A.C."/>
            <person name="Brettin T."/>
            <person name="Bruce D."/>
            <person name="Han C."/>
            <person name="Tapia R."/>
            <person name="Gilna P."/>
            <person name="Schmutz J."/>
            <person name="Larimer F."/>
            <person name="Land M."/>
            <person name="Hauser L."/>
            <person name="Kyrpides N."/>
            <person name="Kim E."/>
            <person name="Richardson P."/>
        </authorList>
    </citation>
    <scope>NUCLEOTIDE SEQUENCE [LARGE SCALE GENOMIC DNA]</scope>
    <source>
        <strain evidence="9">IMS101</strain>
    </source>
</reference>
<keyword evidence="5" id="KW-0238">DNA-binding</keyword>
<evidence type="ECO:0000256" key="5">
    <source>
        <dbReference type="ARBA" id="ARBA00023125"/>
    </source>
</evidence>
<evidence type="ECO:0000256" key="6">
    <source>
        <dbReference type="PROSITE-ProRule" id="PRU00560"/>
    </source>
</evidence>
<gene>
    <name evidence="9" type="ordered locus">Tery_4233</name>
</gene>
<dbReference type="AlphaFoldDB" id="Q10WZ0"/>
<dbReference type="HOGENOM" id="CLU_363267_0_0_3"/>
<proteinExistence type="predicted"/>
<dbReference type="GO" id="GO:0016787">
    <property type="term" value="F:hydrolase activity"/>
    <property type="evidence" value="ECO:0007669"/>
    <property type="project" value="UniProtKB-UniRule"/>
</dbReference>
<evidence type="ECO:0000256" key="2">
    <source>
        <dbReference type="ARBA" id="ARBA00022801"/>
    </source>
</evidence>
<keyword evidence="3 6" id="KW-0347">Helicase</keyword>
<dbReference type="SUPFAM" id="SSF52540">
    <property type="entry name" value="P-loop containing nucleoside triphosphate hydrolases"/>
    <property type="match status" value="1"/>
</dbReference>
<dbReference type="Pfam" id="PF00580">
    <property type="entry name" value="UvrD-helicase"/>
    <property type="match status" value="1"/>
</dbReference>
<dbReference type="Gene3D" id="3.40.50.300">
    <property type="entry name" value="P-loop containing nucleotide triphosphate hydrolases"/>
    <property type="match status" value="1"/>
</dbReference>
<dbReference type="PANTHER" id="PTHR11070:SF2">
    <property type="entry name" value="ATP-DEPENDENT DNA HELICASE SRS2"/>
    <property type="match status" value="1"/>
</dbReference>
<evidence type="ECO:0000256" key="7">
    <source>
        <dbReference type="SAM" id="MobiDB-lite"/>
    </source>
</evidence>